<dbReference type="CDD" id="cd14066">
    <property type="entry name" value="STKc_IRAK"/>
    <property type="match status" value="1"/>
</dbReference>
<keyword evidence="9" id="KW-0808">Transferase</keyword>
<feature type="chain" id="PRO_5035775142" description="non-specific serine/threonine protein kinase" evidence="24">
    <location>
        <begin position="21"/>
        <end position="992"/>
    </location>
</feature>
<dbReference type="OrthoDB" id="2015831at2759"/>
<name>A0A8T3C7A3_DENNO</name>
<keyword evidence="13 22" id="KW-0547">Nucleotide-binding</keyword>
<evidence type="ECO:0000256" key="15">
    <source>
        <dbReference type="ARBA" id="ARBA00022840"/>
    </source>
</evidence>
<dbReference type="InterPro" id="IPR001611">
    <property type="entry name" value="Leu-rich_rpt"/>
</dbReference>
<evidence type="ECO:0000256" key="17">
    <source>
        <dbReference type="ARBA" id="ARBA00023136"/>
    </source>
</evidence>
<dbReference type="SMART" id="SM00369">
    <property type="entry name" value="LRR_TYP"/>
    <property type="match status" value="4"/>
</dbReference>
<evidence type="ECO:0000256" key="4">
    <source>
        <dbReference type="ARBA" id="ARBA00012513"/>
    </source>
</evidence>
<dbReference type="PANTHER" id="PTHR48056">
    <property type="entry name" value="LRR RECEPTOR-LIKE SERINE/THREONINE-PROTEIN KINASE-RELATED"/>
    <property type="match status" value="1"/>
</dbReference>
<evidence type="ECO:0000256" key="7">
    <source>
        <dbReference type="ARBA" id="ARBA00022553"/>
    </source>
</evidence>
<dbReference type="PROSITE" id="PS50011">
    <property type="entry name" value="PROTEIN_KINASE_DOM"/>
    <property type="match status" value="1"/>
</dbReference>
<comment type="similarity">
    <text evidence="3">Belongs to the RLP family.</text>
</comment>
<organism evidence="26 27">
    <name type="scientific">Dendrobium nobile</name>
    <name type="common">Orchid</name>
    <dbReference type="NCBI Taxonomy" id="94219"/>
    <lineage>
        <taxon>Eukaryota</taxon>
        <taxon>Viridiplantae</taxon>
        <taxon>Streptophyta</taxon>
        <taxon>Embryophyta</taxon>
        <taxon>Tracheophyta</taxon>
        <taxon>Spermatophyta</taxon>
        <taxon>Magnoliopsida</taxon>
        <taxon>Liliopsida</taxon>
        <taxon>Asparagales</taxon>
        <taxon>Orchidaceae</taxon>
        <taxon>Epidendroideae</taxon>
        <taxon>Malaxideae</taxon>
        <taxon>Dendrobiinae</taxon>
        <taxon>Dendrobium</taxon>
    </lineage>
</organism>
<gene>
    <name evidence="26" type="ORF">KFK09_002779</name>
</gene>
<dbReference type="Pfam" id="PF23598">
    <property type="entry name" value="LRR_14"/>
    <property type="match status" value="1"/>
</dbReference>
<evidence type="ECO:0000256" key="2">
    <source>
        <dbReference type="ARBA" id="ARBA00008684"/>
    </source>
</evidence>
<keyword evidence="19" id="KW-0325">Glycoprotein</keyword>
<protein>
    <recommendedName>
        <fullName evidence="4">non-specific serine/threonine protein kinase</fullName>
        <ecNumber evidence="4">2.7.11.1</ecNumber>
    </recommendedName>
</protein>
<dbReference type="SUPFAM" id="SSF52058">
    <property type="entry name" value="L domain-like"/>
    <property type="match status" value="3"/>
</dbReference>
<keyword evidence="10 23" id="KW-0812">Transmembrane</keyword>
<dbReference type="PANTHER" id="PTHR48056:SF41">
    <property type="entry name" value="RECEPTOR-LIKE PROTEIN KINASE HAIKU2"/>
    <property type="match status" value="1"/>
</dbReference>
<dbReference type="InterPro" id="IPR003591">
    <property type="entry name" value="Leu-rich_rpt_typical-subtyp"/>
</dbReference>
<keyword evidence="6" id="KW-0723">Serine/threonine-protein kinase</keyword>
<comment type="subcellular location">
    <subcellularLocation>
        <location evidence="1">Cell membrane</location>
        <topology evidence="1">Single-pass membrane protein</topology>
    </subcellularLocation>
</comment>
<evidence type="ECO:0000256" key="12">
    <source>
        <dbReference type="ARBA" id="ARBA00022737"/>
    </source>
</evidence>
<dbReference type="PROSITE" id="PS00108">
    <property type="entry name" value="PROTEIN_KINASE_ST"/>
    <property type="match status" value="1"/>
</dbReference>
<comment type="caution">
    <text evidence="26">The sequence shown here is derived from an EMBL/GenBank/DDBJ whole genome shotgun (WGS) entry which is preliminary data.</text>
</comment>
<keyword evidence="7" id="KW-0597">Phosphoprotein</keyword>
<dbReference type="SMART" id="SM00220">
    <property type="entry name" value="S_TKc"/>
    <property type="match status" value="1"/>
</dbReference>
<evidence type="ECO:0000256" key="18">
    <source>
        <dbReference type="ARBA" id="ARBA00023170"/>
    </source>
</evidence>
<dbReference type="FunFam" id="3.80.10.10:FF:000413">
    <property type="entry name" value="Inactive leucine-rich repeat receptor-like protein kinase"/>
    <property type="match status" value="1"/>
</dbReference>
<dbReference type="GO" id="GO:0004674">
    <property type="term" value="F:protein serine/threonine kinase activity"/>
    <property type="evidence" value="ECO:0007669"/>
    <property type="project" value="UniProtKB-KW"/>
</dbReference>
<comment type="similarity">
    <text evidence="2">Belongs to the protein kinase superfamily. Ser/Thr protein kinase family.</text>
</comment>
<dbReference type="InterPro" id="IPR013210">
    <property type="entry name" value="LRR_N_plant-typ"/>
</dbReference>
<feature type="binding site" evidence="22">
    <location>
        <position position="695"/>
    </location>
    <ligand>
        <name>ATP</name>
        <dbReference type="ChEBI" id="CHEBI:30616"/>
    </ligand>
</feature>
<dbReference type="Proteomes" id="UP000829196">
    <property type="component" value="Unassembled WGS sequence"/>
</dbReference>
<dbReference type="PROSITE" id="PS00107">
    <property type="entry name" value="PROTEIN_KINASE_ATP"/>
    <property type="match status" value="1"/>
</dbReference>
<dbReference type="Pfam" id="PF00069">
    <property type="entry name" value="Pkinase"/>
    <property type="match status" value="1"/>
</dbReference>
<evidence type="ECO:0000259" key="25">
    <source>
        <dbReference type="PROSITE" id="PS50011"/>
    </source>
</evidence>
<keyword evidence="27" id="KW-1185">Reference proteome</keyword>
<dbReference type="InterPro" id="IPR017441">
    <property type="entry name" value="Protein_kinase_ATP_BS"/>
</dbReference>
<evidence type="ECO:0000256" key="1">
    <source>
        <dbReference type="ARBA" id="ARBA00004162"/>
    </source>
</evidence>
<keyword evidence="14" id="KW-0418">Kinase</keyword>
<dbReference type="InterPro" id="IPR032675">
    <property type="entry name" value="LRR_dom_sf"/>
</dbReference>
<evidence type="ECO:0000256" key="11">
    <source>
        <dbReference type="ARBA" id="ARBA00022729"/>
    </source>
</evidence>
<evidence type="ECO:0000256" key="20">
    <source>
        <dbReference type="ARBA" id="ARBA00047899"/>
    </source>
</evidence>
<dbReference type="InterPro" id="IPR050647">
    <property type="entry name" value="Plant_LRR-RLKs"/>
</dbReference>
<dbReference type="FunFam" id="3.80.10.10:FF:000905">
    <property type="entry name" value="Receptor-like protein kinase 7"/>
    <property type="match status" value="1"/>
</dbReference>
<dbReference type="EC" id="2.7.11.1" evidence="4"/>
<evidence type="ECO:0000256" key="6">
    <source>
        <dbReference type="ARBA" id="ARBA00022527"/>
    </source>
</evidence>
<dbReference type="FunFam" id="3.80.10.10:FF:000111">
    <property type="entry name" value="LRR receptor-like serine/threonine-protein kinase ERECTA"/>
    <property type="match status" value="1"/>
</dbReference>
<evidence type="ECO:0000313" key="27">
    <source>
        <dbReference type="Proteomes" id="UP000829196"/>
    </source>
</evidence>
<feature type="signal peptide" evidence="24">
    <location>
        <begin position="1"/>
        <end position="20"/>
    </location>
</feature>
<dbReference type="InterPro" id="IPR000719">
    <property type="entry name" value="Prot_kinase_dom"/>
</dbReference>
<dbReference type="Pfam" id="PF00560">
    <property type="entry name" value="LRR_1"/>
    <property type="match status" value="4"/>
</dbReference>
<dbReference type="GO" id="GO:0033612">
    <property type="term" value="F:receptor serine/threonine kinase binding"/>
    <property type="evidence" value="ECO:0007669"/>
    <property type="project" value="TreeGrafter"/>
</dbReference>
<dbReference type="GO" id="GO:0005886">
    <property type="term" value="C:plasma membrane"/>
    <property type="evidence" value="ECO:0007669"/>
    <property type="project" value="UniProtKB-SubCell"/>
</dbReference>
<feature type="domain" description="Protein kinase" evidence="25">
    <location>
        <begin position="667"/>
        <end position="992"/>
    </location>
</feature>
<keyword evidence="17 23" id="KW-0472">Membrane</keyword>
<feature type="transmembrane region" description="Helical" evidence="23">
    <location>
        <begin position="606"/>
        <end position="629"/>
    </location>
</feature>
<dbReference type="InterPro" id="IPR008271">
    <property type="entry name" value="Ser/Thr_kinase_AS"/>
</dbReference>
<evidence type="ECO:0000256" key="23">
    <source>
        <dbReference type="SAM" id="Phobius"/>
    </source>
</evidence>
<accession>A0A8T3C7A3</accession>
<dbReference type="FunFam" id="1.10.510.10:FF:000417">
    <property type="entry name" value="Leucine-rich repeat receptor-like protein kinase"/>
    <property type="match status" value="1"/>
</dbReference>
<reference evidence="26" key="1">
    <citation type="journal article" date="2022" name="Front. Genet.">
        <title>Chromosome-Scale Assembly of the Dendrobium nobile Genome Provides Insights Into the Molecular Mechanism of the Biosynthesis of the Medicinal Active Ingredient of Dendrobium.</title>
        <authorList>
            <person name="Xu Q."/>
            <person name="Niu S.-C."/>
            <person name="Li K.-L."/>
            <person name="Zheng P.-J."/>
            <person name="Zhang X.-J."/>
            <person name="Jia Y."/>
            <person name="Liu Y."/>
            <person name="Niu Y.-X."/>
            <person name="Yu L.-H."/>
            <person name="Chen D.-F."/>
            <person name="Zhang G.-Q."/>
        </authorList>
    </citation>
    <scope>NUCLEOTIDE SEQUENCE</scope>
    <source>
        <tissue evidence="26">Leaf</tissue>
    </source>
</reference>
<keyword evidence="15 22" id="KW-0067">ATP-binding</keyword>
<evidence type="ECO:0000256" key="16">
    <source>
        <dbReference type="ARBA" id="ARBA00022989"/>
    </source>
</evidence>
<dbReference type="Gene3D" id="1.10.510.10">
    <property type="entry name" value="Transferase(Phosphotransferase) domain 1"/>
    <property type="match status" value="1"/>
</dbReference>
<evidence type="ECO:0000256" key="10">
    <source>
        <dbReference type="ARBA" id="ARBA00022692"/>
    </source>
</evidence>
<dbReference type="SMR" id="A0A8T3C7A3"/>
<evidence type="ECO:0000256" key="21">
    <source>
        <dbReference type="ARBA" id="ARBA00048679"/>
    </source>
</evidence>
<evidence type="ECO:0000256" key="24">
    <source>
        <dbReference type="SAM" id="SignalP"/>
    </source>
</evidence>
<evidence type="ECO:0000256" key="13">
    <source>
        <dbReference type="ARBA" id="ARBA00022741"/>
    </source>
</evidence>
<evidence type="ECO:0000256" key="8">
    <source>
        <dbReference type="ARBA" id="ARBA00022614"/>
    </source>
</evidence>
<dbReference type="GO" id="GO:0005524">
    <property type="term" value="F:ATP binding"/>
    <property type="evidence" value="ECO:0007669"/>
    <property type="project" value="UniProtKB-UniRule"/>
</dbReference>
<dbReference type="InterPro" id="IPR011009">
    <property type="entry name" value="Kinase-like_dom_sf"/>
</dbReference>
<dbReference type="Pfam" id="PF08263">
    <property type="entry name" value="LRRNT_2"/>
    <property type="match status" value="1"/>
</dbReference>
<evidence type="ECO:0000256" key="3">
    <source>
        <dbReference type="ARBA" id="ARBA00009592"/>
    </source>
</evidence>
<keyword evidence="11 24" id="KW-0732">Signal</keyword>
<keyword evidence="12" id="KW-0677">Repeat</keyword>
<evidence type="ECO:0000313" key="26">
    <source>
        <dbReference type="EMBL" id="KAI0527180.1"/>
    </source>
</evidence>
<comment type="catalytic activity">
    <reaction evidence="21">
        <text>L-seryl-[protein] + ATP = O-phospho-L-seryl-[protein] + ADP + H(+)</text>
        <dbReference type="Rhea" id="RHEA:17989"/>
        <dbReference type="Rhea" id="RHEA-COMP:9863"/>
        <dbReference type="Rhea" id="RHEA-COMP:11604"/>
        <dbReference type="ChEBI" id="CHEBI:15378"/>
        <dbReference type="ChEBI" id="CHEBI:29999"/>
        <dbReference type="ChEBI" id="CHEBI:30616"/>
        <dbReference type="ChEBI" id="CHEBI:83421"/>
        <dbReference type="ChEBI" id="CHEBI:456216"/>
        <dbReference type="EC" id="2.7.11.1"/>
    </reaction>
</comment>
<evidence type="ECO:0000256" key="19">
    <source>
        <dbReference type="ARBA" id="ARBA00023180"/>
    </source>
</evidence>
<keyword evidence="16 23" id="KW-1133">Transmembrane helix</keyword>
<keyword evidence="18" id="KW-0675">Receptor</keyword>
<proteinExistence type="inferred from homology"/>
<dbReference type="EMBL" id="JAGYWB010000003">
    <property type="protein sequence ID" value="KAI0527180.1"/>
    <property type="molecule type" value="Genomic_DNA"/>
</dbReference>
<keyword evidence="8" id="KW-0433">Leucine-rich repeat</keyword>
<evidence type="ECO:0000256" key="22">
    <source>
        <dbReference type="PROSITE-ProRule" id="PRU10141"/>
    </source>
</evidence>
<evidence type="ECO:0000256" key="5">
    <source>
        <dbReference type="ARBA" id="ARBA00022475"/>
    </source>
</evidence>
<dbReference type="InterPro" id="IPR055414">
    <property type="entry name" value="LRR_R13L4/SHOC2-like"/>
</dbReference>
<dbReference type="SUPFAM" id="SSF56112">
    <property type="entry name" value="Protein kinase-like (PK-like)"/>
    <property type="match status" value="1"/>
</dbReference>
<dbReference type="Gene3D" id="3.30.200.20">
    <property type="entry name" value="Phosphorylase Kinase, domain 1"/>
    <property type="match status" value="1"/>
</dbReference>
<dbReference type="Gene3D" id="3.80.10.10">
    <property type="entry name" value="Ribonuclease Inhibitor"/>
    <property type="match status" value="3"/>
</dbReference>
<sequence length="992" mass="107669">MASLPLFLITLLAAVAAITAVTNVADEKFIMVAIKNSFHIPAASNAVFLSWSPSAASPCNFSGVSCTSDRFVSSIDLTGLGISGTIPFSLLCSLPSLSSLKLGSNRFSGTISTALLNCSSLLHLDLAFNSLVLSVPDLSPLASLRVLNLTQNLLSGSFPWSSLANLTAIESLSLGDNFFDPSPFPNVVTTLTKLNWLYISVCNLHGEIPPEIGNLTSLINLEFADNFLSGEIPQEITKLKNLWQLELYNNSFTGKIPVGFGNLSNLAFFDASMNNLTGDLSALRHLNELVSLQLFYNNLYGEIPQEFGDFRKLVNLSLYSNQLTGRIPTKLGSWAEFNFIDVSTNFLTGPIPPDMCRMGTMKKLLLLENQLSGEIPATYANCSSLIRFRVSNNSLSGEVPAGIWGLPIVNIIDLAANKFEGRITKDIGMAKSLFQLCISGNQISGDIPTEISDASSLVKIDASSNQLNGQIPPSIGKLKSLSSLNLDNNQLSGEIPNTIGSCSALNSITLTGNSLSGPIPSSIGFLPNLNTLNLSSNRLSGEIPASLSSLKLSSLDLSNNLLTGEVPPELSITAYNESFIGNSGLCGDNIGYLRRCSSSSSRSDKLRVALIAFLVTVVLFLTVFFLILFRRRSHSTKGRNLRLSSDSWNMKSFSILTLNEHEVINSIRQENLIGKGGSGEVYRVLLNNGHVVAVKHISNSSYGGGAVSDGAAMLKRRSLKLSKEFDAEVDMLSSIRHVNVVKLYCSITGDDSSLLVYEYLPNGSLWDRLHSGAGEKLGGLDWETRFDIALGSARGLEYLHHGCERPILHRDVKSSNILLDEAFRPRIADFGLAKILHRSTARDSYTHIIPGTHGYIAPEYAYTWKVDEKSDVYSFGVVLLELITGRRPVEMDYGGDKDIVRWVAGRIRSKDGVLGLIDEHILMAAEKEEAIRVLRVALLCTAGVPTMRPPMRIVVHMLEEIATQRIAAGDDKFEAGSLEKKEGGETKEIGSL</sequence>
<evidence type="ECO:0000256" key="9">
    <source>
        <dbReference type="ARBA" id="ARBA00022679"/>
    </source>
</evidence>
<dbReference type="PROSITE" id="PS51450">
    <property type="entry name" value="LRR"/>
    <property type="match status" value="1"/>
</dbReference>
<evidence type="ECO:0000256" key="14">
    <source>
        <dbReference type="ARBA" id="ARBA00022777"/>
    </source>
</evidence>
<dbReference type="AlphaFoldDB" id="A0A8T3C7A3"/>
<comment type="catalytic activity">
    <reaction evidence="20">
        <text>L-threonyl-[protein] + ATP = O-phospho-L-threonyl-[protein] + ADP + H(+)</text>
        <dbReference type="Rhea" id="RHEA:46608"/>
        <dbReference type="Rhea" id="RHEA-COMP:11060"/>
        <dbReference type="Rhea" id="RHEA-COMP:11605"/>
        <dbReference type="ChEBI" id="CHEBI:15378"/>
        <dbReference type="ChEBI" id="CHEBI:30013"/>
        <dbReference type="ChEBI" id="CHEBI:30616"/>
        <dbReference type="ChEBI" id="CHEBI:61977"/>
        <dbReference type="ChEBI" id="CHEBI:456216"/>
        <dbReference type="EC" id="2.7.11.1"/>
    </reaction>
</comment>
<keyword evidence="5" id="KW-1003">Cell membrane</keyword>